<dbReference type="Proteomes" id="UP000245202">
    <property type="component" value="Unassembled WGS sequence"/>
</dbReference>
<proteinExistence type="predicted"/>
<name>A0A2R5EYP8_9BACL</name>
<accession>A0A2R5EYP8</accession>
<evidence type="ECO:0000313" key="2">
    <source>
        <dbReference type="EMBL" id="GBG08474.1"/>
    </source>
</evidence>
<gene>
    <name evidence="2" type="ORF">PAT3040_03057</name>
</gene>
<keyword evidence="1" id="KW-0472">Membrane</keyword>
<feature type="transmembrane region" description="Helical" evidence="1">
    <location>
        <begin position="172"/>
        <end position="193"/>
    </location>
</feature>
<protein>
    <recommendedName>
        <fullName evidence="4">Tissue inhibitor of metalloproteinase</fullName>
    </recommendedName>
</protein>
<evidence type="ECO:0000256" key="1">
    <source>
        <dbReference type="SAM" id="Phobius"/>
    </source>
</evidence>
<keyword evidence="1" id="KW-0812">Transmembrane</keyword>
<organism evidence="2 3">
    <name type="scientific">Paenibacillus agaridevorans</name>
    <dbReference type="NCBI Taxonomy" id="171404"/>
    <lineage>
        <taxon>Bacteria</taxon>
        <taxon>Bacillati</taxon>
        <taxon>Bacillota</taxon>
        <taxon>Bacilli</taxon>
        <taxon>Bacillales</taxon>
        <taxon>Paenibacillaceae</taxon>
        <taxon>Paenibacillus</taxon>
    </lineage>
</organism>
<dbReference type="AlphaFoldDB" id="A0A2R5EYP8"/>
<keyword evidence="3" id="KW-1185">Reference proteome</keyword>
<dbReference type="EMBL" id="BDQX01000171">
    <property type="protein sequence ID" value="GBG08474.1"/>
    <property type="molecule type" value="Genomic_DNA"/>
</dbReference>
<dbReference type="RefSeq" id="WP_108993415.1">
    <property type="nucleotide sequence ID" value="NZ_BDQX01000171.1"/>
</dbReference>
<reference evidence="2 3" key="1">
    <citation type="submission" date="2017-08" db="EMBL/GenBank/DDBJ databases">
        <title>Substantial Increase in Enzyme Production by Combined Drug-Resistance Mutations in Paenibacillus agaridevorans.</title>
        <authorList>
            <person name="Tanaka Y."/>
            <person name="Funane K."/>
            <person name="Hosaka T."/>
            <person name="Shiwa Y."/>
            <person name="Fujita N."/>
            <person name="Miyazaki T."/>
            <person name="Yoshikawa H."/>
            <person name="Murakami K."/>
            <person name="Kasahara K."/>
            <person name="Inaoka T."/>
            <person name="Hiraga Y."/>
            <person name="Ochi K."/>
        </authorList>
    </citation>
    <scope>NUCLEOTIDE SEQUENCE [LARGE SCALE GENOMIC DNA]</scope>
    <source>
        <strain evidence="2 3">T-3040</strain>
    </source>
</reference>
<dbReference type="InterPro" id="IPR008993">
    <property type="entry name" value="TIMP-like_OB-fold"/>
</dbReference>
<evidence type="ECO:0008006" key="4">
    <source>
        <dbReference type="Google" id="ProtNLM"/>
    </source>
</evidence>
<dbReference type="SUPFAM" id="SSF50242">
    <property type="entry name" value="TIMP-like"/>
    <property type="match status" value="1"/>
</dbReference>
<comment type="caution">
    <text evidence="2">The sequence shown here is derived from an EMBL/GenBank/DDBJ whole genome shotgun (WGS) entry which is preliminary data.</text>
</comment>
<dbReference type="Gene3D" id="2.40.50.120">
    <property type="match status" value="1"/>
</dbReference>
<sequence>MWKRTVMILLSYLILFGMWFVIEPVTVNACSCAELPSIEEQLERKTAIFTGKILSVTKPVQGKIWSSADPVKVLFEVKTVWKGELGSQTTVHTALSSKSCGYEGFEVNKEYVVFAYGDPDRLETGRCEGNKTLASAQEELKALGAGYEPSKIIPQEIPLEVSSINMEADNGYITIVFVSVIILTTFILLIIFLRVRRR</sequence>
<keyword evidence="1" id="KW-1133">Transmembrane helix</keyword>
<evidence type="ECO:0000313" key="3">
    <source>
        <dbReference type="Proteomes" id="UP000245202"/>
    </source>
</evidence>